<dbReference type="SMART" id="SM00934">
    <property type="entry name" value="OMPdecase"/>
    <property type="match status" value="1"/>
</dbReference>
<organism evidence="9 10">
    <name type="scientific">Streptococcus sanguinis</name>
    <dbReference type="NCBI Taxonomy" id="1305"/>
    <lineage>
        <taxon>Bacteria</taxon>
        <taxon>Bacillati</taxon>
        <taxon>Bacillota</taxon>
        <taxon>Bacilli</taxon>
        <taxon>Lactobacillales</taxon>
        <taxon>Streptococcaceae</taxon>
        <taxon>Streptococcus</taxon>
    </lineage>
</organism>
<evidence type="ECO:0000256" key="1">
    <source>
        <dbReference type="ARBA" id="ARBA00004861"/>
    </source>
</evidence>
<dbReference type="CDD" id="cd04725">
    <property type="entry name" value="OMP_decarboxylase_like"/>
    <property type="match status" value="1"/>
</dbReference>
<dbReference type="InterPro" id="IPR001754">
    <property type="entry name" value="OMPdeCOase_dom"/>
</dbReference>
<dbReference type="Pfam" id="PF00215">
    <property type="entry name" value="OMPdecase"/>
    <property type="match status" value="1"/>
</dbReference>
<dbReference type="EMBL" id="RJND01000005">
    <property type="protein sequence ID" value="RSI51782.1"/>
    <property type="molecule type" value="Genomic_DNA"/>
</dbReference>
<evidence type="ECO:0000256" key="3">
    <source>
        <dbReference type="ARBA" id="ARBA00022793"/>
    </source>
</evidence>
<sequence>MFSDNYIQRVVATKSHLCVGLDPVLDKFPYFILNRAKELYGKNPQGAAYAILEFNKIIIDIVADKVPSVKPQLANYEKYDSYGIEAFWKTVEYARKKGLLVIADAKRGDIGSTSNAYAESFFKNSEDEWASSVAVDALTINPFLGSDGLDPFINLNSKKGNFVLVKTSNQSSGEIQDLVIDNKQITVSETVCDYINSRVKLVGEYGFSNIGAVVGATYPQELSKFRKLLPHSLFLVPGVGYQGGDITQLEAGFDKRGLGSIISCSRAIDYSYESQDVSEIEMKLSISKAVDDFNMRINSMLKSANKCFWED</sequence>
<dbReference type="HAMAP" id="MF_01215">
    <property type="entry name" value="OMPdecase_type2"/>
    <property type="match status" value="1"/>
</dbReference>
<keyword evidence="4 7" id="KW-0665">Pyrimidine biosynthesis</keyword>
<reference evidence="9 10" key="1">
    <citation type="submission" date="2018-11" db="EMBL/GenBank/DDBJ databases">
        <title>Species Designations Belie Phenotypic and Genotypic Heterogeneity in Oral Streptococci.</title>
        <authorList>
            <person name="Velsko I."/>
        </authorList>
    </citation>
    <scope>NUCLEOTIDE SEQUENCE [LARGE SCALE GENOMIC DNA]</scope>
    <source>
        <strain evidence="9 10">BCC37</strain>
    </source>
</reference>
<dbReference type="AlphaFoldDB" id="A0AB74DRZ6"/>
<dbReference type="InterPro" id="IPR011995">
    <property type="entry name" value="OMPdecase_type-2"/>
</dbReference>
<dbReference type="PANTHER" id="PTHR43375:SF1">
    <property type="entry name" value="OROTIDINE 5'-PHOSPHATE DECARBOXYLASE"/>
    <property type="match status" value="1"/>
</dbReference>
<evidence type="ECO:0000313" key="9">
    <source>
        <dbReference type="EMBL" id="RSI51782.1"/>
    </source>
</evidence>
<dbReference type="Gene3D" id="3.20.20.70">
    <property type="entry name" value="Aldolase class I"/>
    <property type="match status" value="1"/>
</dbReference>
<evidence type="ECO:0000256" key="4">
    <source>
        <dbReference type="ARBA" id="ARBA00022975"/>
    </source>
</evidence>
<evidence type="ECO:0000256" key="6">
    <source>
        <dbReference type="ARBA" id="ARBA00049157"/>
    </source>
</evidence>
<dbReference type="Proteomes" id="UP000280406">
    <property type="component" value="Unassembled WGS sequence"/>
</dbReference>
<evidence type="ECO:0000256" key="2">
    <source>
        <dbReference type="ARBA" id="ARBA00008847"/>
    </source>
</evidence>
<dbReference type="GO" id="GO:0044205">
    <property type="term" value="P:'de novo' UMP biosynthetic process"/>
    <property type="evidence" value="ECO:0007669"/>
    <property type="project" value="UniProtKB-UniRule"/>
</dbReference>
<dbReference type="PANTHER" id="PTHR43375">
    <property type="entry name" value="OROTIDINE 5'-PHOSPHATE DECARBOXYLASE"/>
    <property type="match status" value="1"/>
</dbReference>
<dbReference type="RefSeq" id="WP_125348350.1">
    <property type="nucleotide sequence ID" value="NZ_CP076615.1"/>
</dbReference>
<dbReference type="EC" id="4.1.1.23" evidence="7"/>
<dbReference type="GO" id="GO:0006207">
    <property type="term" value="P:'de novo' pyrimidine nucleobase biosynthetic process"/>
    <property type="evidence" value="ECO:0007669"/>
    <property type="project" value="InterPro"/>
</dbReference>
<comment type="catalytic activity">
    <reaction evidence="6 7">
        <text>orotidine 5'-phosphate + H(+) = UMP + CO2</text>
        <dbReference type="Rhea" id="RHEA:11596"/>
        <dbReference type="ChEBI" id="CHEBI:15378"/>
        <dbReference type="ChEBI" id="CHEBI:16526"/>
        <dbReference type="ChEBI" id="CHEBI:57538"/>
        <dbReference type="ChEBI" id="CHEBI:57865"/>
        <dbReference type="EC" id="4.1.1.23"/>
    </reaction>
</comment>
<dbReference type="NCBIfam" id="TIGR02127">
    <property type="entry name" value="pyrF_sub2"/>
    <property type="match status" value="1"/>
</dbReference>
<comment type="similarity">
    <text evidence="2 7">Belongs to the OMP decarboxylase family. Type 2 subfamily.</text>
</comment>
<keyword evidence="5 7" id="KW-0456">Lyase</keyword>
<name>A0AB74DRZ6_STRSA</name>
<dbReference type="SUPFAM" id="SSF51366">
    <property type="entry name" value="Ribulose-phoshate binding barrel"/>
    <property type="match status" value="1"/>
</dbReference>
<evidence type="ECO:0000256" key="7">
    <source>
        <dbReference type="HAMAP-Rule" id="MF_01215"/>
    </source>
</evidence>
<dbReference type="InterPro" id="IPR013785">
    <property type="entry name" value="Aldolase_TIM"/>
</dbReference>
<gene>
    <name evidence="7" type="primary">pyrF</name>
    <name evidence="9" type="ORF">D8869_07945</name>
</gene>
<accession>A0AB74DRZ6</accession>
<protein>
    <recommendedName>
        <fullName evidence="7">Orotidine 5'-phosphate decarboxylase</fullName>
        <ecNumber evidence="7">4.1.1.23</ecNumber>
    </recommendedName>
    <alternativeName>
        <fullName evidence="7">OMP decarboxylase</fullName>
        <shortName evidence="7">OMPDCase</shortName>
        <shortName evidence="7">OMPdecase</shortName>
    </alternativeName>
</protein>
<evidence type="ECO:0000313" key="10">
    <source>
        <dbReference type="Proteomes" id="UP000280406"/>
    </source>
</evidence>
<feature type="domain" description="Orotidine 5'-phosphate decarboxylase" evidence="8">
    <location>
        <begin position="16"/>
        <end position="280"/>
    </location>
</feature>
<feature type="active site" description="Proton donor" evidence="7">
    <location>
        <position position="106"/>
    </location>
</feature>
<comment type="caution">
    <text evidence="9">The sequence shown here is derived from an EMBL/GenBank/DDBJ whole genome shotgun (WGS) entry which is preliminary data.</text>
</comment>
<comment type="pathway">
    <text evidence="1 7">Pyrimidine metabolism; UMP biosynthesis via de novo pathway; UMP from orotate: step 2/2.</text>
</comment>
<dbReference type="GO" id="GO:0004590">
    <property type="term" value="F:orotidine-5'-phosphate decarboxylase activity"/>
    <property type="evidence" value="ECO:0007669"/>
    <property type="project" value="UniProtKB-UniRule"/>
</dbReference>
<evidence type="ECO:0000256" key="5">
    <source>
        <dbReference type="ARBA" id="ARBA00023239"/>
    </source>
</evidence>
<dbReference type="InterPro" id="IPR011060">
    <property type="entry name" value="RibuloseP-bd_barrel"/>
</dbReference>
<proteinExistence type="inferred from homology"/>
<evidence type="ECO:0000259" key="8">
    <source>
        <dbReference type="SMART" id="SM00934"/>
    </source>
</evidence>
<keyword evidence="3 7" id="KW-0210">Decarboxylase</keyword>